<evidence type="ECO:0000256" key="3">
    <source>
        <dbReference type="ARBA" id="ARBA00022490"/>
    </source>
</evidence>
<dbReference type="Gene3D" id="3.40.50.10710">
    <property type="entry name" value="Metallo-hydrolase/oxidoreductase"/>
    <property type="match status" value="1"/>
</dbReference>
<gene>
    <name evidence="11" type="primary">rnj</name>
    <name evidence="14" type="ORF">PAGU1578_08120</name>
</gene>
<dbReference type="AlphaFoldDB" id="A0A480B0Y8"/>
<evidence type="ECO:0000256" key="7">
    <source>
        <dbReference type="ARBA" id="ARBA00022801"/>
    </source>
</evidence>
<dbReference type="InterPro" id="IPR055132">
    <property type="entry name" value="RNase_J_b_CASP"/>
</dbReference>
<dbReference type="GO" id="GO:0003723">
    <property type="term" value="F:RNA binding"/>
    <property type="evidence" value="ECO:0007669"/>
    <property type="project" value="UniProtKB-UniRule"/>
</dbReference>
<reference evidence="14 15" key="1">
    <citation type="submission" date="2019-03" db="EMBL/GenBank/DDBJ databases">
        <title>Draft genome sequences of two Veillonella tobetsuensis clinical isolates from intraoperative bronchial fluids of elderly patients with pulmonary carcinoma.</title>
        <authorList>
            <person name="Akiyama T."/>
        </authorList>
    </citation>
    <scope>NUCLEOTIDE SEQUENCE [LARGE SCALE GENOMIC DNA]</scope>
    <source>
        <strain evidence="14 15">PAGU 1578</strain>
    </source>
</reference>
<feature type="compositionally biased region" description="Polar residues" evidence="12">
    <location>
        <begin position="1"/>
        <end position="14"/>
    </location>
</feature>
<dbReference type="GO" id="GO:0004534">
    <property type="term" value="F:5'-3' RNA exonuclease activity"/>
    <property type="evidence" value="ECO:0007669"/>
    <property type="project" value="UniProtKB-UniRule"/>
</dbReference>
<dbReference type="InterPro" id="IPR001587">
    <property type="entry name" value="RNase_J_CS"/>
</dbReference>
<dbReference type="EC" id="3.1.-.-" evidence="11"/>
<dbReference type="Proteomes" id="UP000300381">
    <property type="component" value="Unassembled WGS sequence"/>
</dbReference>
<dbReference type="GO" id="GO:0006364">
    <property type="term" value="P:rRNA processing"/>
    <property type="evidence" value="ECO:0007669"/>
    <property type="project" value="UniProtKB-UniRule"/>
</dbReference>
<evidence type="ECO:0000256" key="9">
    <source>
        <dbReference type="ARBA" id="ARBA00022839"/>
    </source>
</evidence>
<evidence type="ECO:0000259" key="13">
    <source>
        <dbReference type="SMART" id="SM00849"/>
    </source>
</evidence>
<comment type="function">
    <text evidence="11">An RNase that has 5'-3' exonuclease and possibly endonuclease activity. Involved in maturation of rRNA and in some organisms also mRNA maturation and/or decay.</text>
</comment>
<keyword evidence="9 11" id="KW-0269">Exonuclease</keyword>
<evidence type="ECO:0000256" key="1">
    <source>
        <dbReference type="ARBA" id="ARBA00001947"/>
    </source>
</evidence>
<dbReference type="GO" id="GO:0005737">
    <property type="term" value="C:cytoplasm"/>
    <property type="evidence" value="ECO:0007669"/>
    <property type="project" value="UniProtKB-SubCell"/>
</dbReference>
<organism evidence="14 15">
    <name type="scientific">Veillonella tobetsuensis</name>
    <dbReference type="NCBI Taxonomy" id="1110546"/>
    <lineage>
        <taxon>Bacteria</taxon>
        <taxon>Bacillati</taxon>
        <taxon>Bacillota</taxon>
        <taxon>Negativicutes</taxon>
        <taxon>Veillonellales</taxon>
        <taxon>Veillonellaceae</taxon>
        <taxon>Veillonella</taxon>
    </lineage>
</organism>
<dbReference type="InterPro" id="IPR036866">
    <property type="entry name" value="RibonucZ/Hydroxyglut_hydro"/>
</dbReference>
<name>A0A480B0Y8_9FIRM</name>
<dbReference type="InterPro" id="IPR030854">
    <property type="entry name" value="RNase_J_bac"/>
</dbReference>
<evidence type="ECO:0000256" key="6">
    <source>
        <dbReference type="ARBA" id="ARBA00022759"/>
    </source>
</evidence>
<dbReference type="SMART" id="SM00849">
    <property type="entry name" value="Lactamase_B"/>
    <property type="match status" value="1"/>
</dbReference>
<proteinExistence type="inferred from homology"/>
<comment type="similarity">
    <text evidence="11">Belongs to the metallo-beta-lactamase superfamily. RNA-metabolizing metallo-beta-lactamase-like family. Bacterial RNase J subfamily.</text>
</comment>
<keyword evidence="10 11" id="KW-0694">RNA-binding</keyword>
<dbReference type="Gene3D" id="3.60.15.10">
    <property type="entry name" value="Ribonuclease Z/Hydroxyacylglutathione hydrolase-like"/>
    <property type="match status" value="1"/>
</dbReference>
<keyword evidence="7 11" id="KW-0378">Hydrolase</keyword>
<feature type="compositionally biased region" description="Basic and acidic residues" evidence="12">
    <location>
        <begin position="37"/>
        <end position="53"/>
    </location>
</feature>
<evidence type="ECO:0000256" key="10">
    <source>
        <dbReference type="ARBA" id="ARBA00022884"/>
    </source>
</evidence>
<evidence type="ECO:0000256" key="11">
    <source>
        <dbReference type="HAMAP-Rule" id="MF_01491"/>
    </source>
</evidence>
<comment type="caution">
    <text evidence="14">The sequence shown here is derived from an EMBL/GenBank/DDBJ whole genome shotgun (WGS) entry which is preliminary data.</text>
</comment>
<dbReference type="EMBL" id="BJCQ01000016">
    <property type="protein sequence ID" value="GCL67191.1"/>
    <property type="molecule type" value="Genomic_DNA"/>
</dbReference>
<feature type="compositionally biased region" description="Basic residues" evidence="12">
    <location>
        <begin position="66"/>
        <end position="79"/>
    </location>
</feature>
<dbReference type="NCBIfam" id="TIGR00649">
    <property type="entry name" value="MG423"/>
    <property type="match status" value="1"/>
</dbReference>
<dbReference type="Pfam" id="PF22505">
    <property type="entry name" value="RNase_J_b_CASP"/>
    <property type="match status" value="1"/>
</dbReference>
<dbReference type="PROSITE" id="PS01292">
    <property type="entry name" value="UPF0036"/>
    <property type="match status" value="1"/>
</dbReference>
<dbReference type="CDD" id="cd07714">
    <property type="entry name" value="RNaseJ_MBL-fold"/>
    <property type="match status" value="1"/>
</dbReference>
<evidence type="ECO:0000256" key="2">
    <source>
        <dbReference type="ARBA" id="ARBA00004496"/>
    </source>
</evidence>
<sequence length="730" mass="80756">MNTTDNQHTAQVTAVETAPSARGEQKTTRRRTNTRRPAGDSRNTDRRGGERRYTSASNQSGEGRQRRTTNTRTNTRRQRPIGEQGEQQGTERRVRQTRTPRSGEQIRRTDRNSENTRNTRGTSNTRGASNTRNTRTRNTTDGNRNENANNRRTRTNNRPMARNQEAHLDLIGRQPDGSNKGKFQIIPLGGLGEIGKNMTIFQYEDEIIVLDSGLAFPSEDMLGVDIVIPDMSYIIENKDRVKAVVITHGHEDHIGSLAYLMKEIDCPVYATNLVCGLIEGKFKEHKVSPKCLRMIAAGDEVQIGQVTVGFIQTNHSIPDSCAVYFDTPIGTILHTGDFKIDQTPVDGRLMDMHKFAELGNKGVLALMSDSTNVEKPGTTGSESSVGPAIKQAVGEAKGRVVLATFASNVSRIQQAIDAAIMYNRKVVVMGRSMVNVTEIAQERGYLDIPPNTIIDVDVMHNYTDDQIMILTTGSQGEPMAGLSRMATSNHRTVELAPNDTVIISATPIPGNEGAVGKTIDNLLRLGCHVVYGKDRGIHVSGHASQEELKTMLNLVRPEYFIPVHGEYRMLRRHGELGVAMGVDPKKILIGDNGQIFEFDKDGGRKGGRVQAGAIFVDGLGVGDVGNIVIRDRQQLAQEGMVIVVMAMDTASGTIIAGPDLVSRGFVYVRDAEELMLEAERRVHQVLDDCEAQRIKDWTTIKQNVRDALGKFFYDKTRRRPMILPIIQDVH</sequence>
<dbReference type="InterPro" id="IPR042173">
    <property type="entry name" value="RNase_J_2"/>
</dbReference>
<comment type="subcellular location">
    <subcellularLocation>
        <location evidence="2 11">Cytoplasm</location>
    </subcellularLocation>
</comment>
<evidence type="ECO:0000256" key="12">
    <source>
        <dbReference type="SAM" id="MobiDB-lite"/>
    </source>
</evidence>
<keyword evidence="3 11" id="KW-0963">Cytoplasm</keyword>
<accession>A0A480B0Y8</accession>
<keyword evidence="6 11" id="KW-0255">Endonuclease</keyword>
<dbReference type="HAMAP" id="MF_01491">
    <property type="entry name" value="RNase_J_bact"/>
    <property type="match status" value="1"/>
</dbReference>
<dbReference type="RefSeq" id="WP_249927772.1">
    <property type="nucleotide sequence ID" value="NZ_BJCQ01000016.1"/>
</dbReference>
<evidence type="ECO:0000313" key="14">
    <source>
        <dbReference type="EMBL" id="GCL67191.1"/>
    </source>
</evidence>
<dbReference type="InterPro" id="IPR011108">
    <property type="entry name" value="RMMBL"/>
</dbReference>
<feature type="binding site" evidence="11">
    <location>
        <begin position="538"/>
        <end position="542"/>
    </location>
    <ligand>
        <name>substrate</name>
    </ligand>
</feature>
<keyword evidence="4 11" id="KW-0540">Nuclease</keyword>
<evidence type="ECO:0000256" key="5">
    <source>
        <dbReference type="ARBA" id="ARBA00022723"/>
    </source>
</evidence>
<dbReference type="PANTHER" id="PTHR43694:SF1">
    <property type="entry name" value="RIBONUCLEASE J"/>
    <property type="match status" value="1"/>
</dbReference>
<dbReference type="GO" id="GO:0008270">
    <property type="term" value="F:zinc ion binding"/>
    <property type="evidence" value="ECO:0007669"/>
    <property type="project" value="InterPro"/>
</dbReference>
<dbReference type="Pfam" id="PF17770">
    <property type="entry name" value="RNase_J_C"/>
    <property type="match status" value="1"/>
</dbReference>
<comment type="cofactor">
    <cofactor evidence="1">
        <name>Zn(2+)</name>
        <dbReference type="ChEBI" id="CHEBI:29105"/>
    </cofactor>
</comment>
<dbReference type="GO" id="GO:0004521">
    <property type="term" value="F:RNA endonuclease activity"/>
    <property type="evidence" value="ECO:0007669"/>
    <property type="project" value="UniProtKB-UniRule"/>
</dbReference>
<keyword evidence="8" id="KW-0862">Zinc</keyword>
<dbReference type="FunFam" id="3.10.20.580:FF:000001">
    <property type="entry name" value="Ribonuclease J"/>
    <property type="match status" value="1"/>
</dbReference>
<dbReference type="Pfam" id="PF00753">
    <property type="entry name" value="Lactamase_B"/>
    <property type="match status" value="1"/>
</dbReference>
<feature type="compositionally biased region" description="Low complexity" evidence="12">
    <location>
        <begin position="115"/>
        <end position="162"/>
    </location>
</feature>
<keyword evidence="11" id="KW-0698">rRNA processing</keyword>
<dbReference type="InterPro" id="IPR041636">
    <property type="entry name" value="RNase_J_C"/>
</dbReference>
<keyword evidence="5" id="KW-0479">Metal-binding</keyword>
<evidence type="ECO:0000313" key="15">
    <source>
        <dbReference type="Proteomes" id="UP000300381"/>
    </source>
</evidence>
<protein>
    <recommendedName>
        <fullName evidence="11">Ribonuclease J</fullName>
        <shortName evidence="11">RNase J</shortName>
        <ecNumber evidence="11">3.1.-.-</ecNumber>
    </recommendedName>
</protein>
<evidence type="ECO:0000256" key="4">
    <source>
        <dbReference type="ARBA" id="ARBA00022722"/>
    </source>
</evidence>
<feature type="region of interest" description="Disordered" evidence="12">
    <location>
        <begin position="1"/>
        <end position="162"/>
    </location>
</feature>
<dbReference type="InterPro" id="IPR004613">
    <property type="entry name" value="RNase_J"/>
</dbReference>
<dbReference type="InterPro" id="IPR001279">
    <property type="entry name" value="Metallo-B-lactamas"/>
</dbReference>
<dbReference type="PANTHER" id="PTHR43694">
    <property type="entry name" value="RIBONUCLEASE J"/>
    <property type="match status" value="1"/>
</dbReference>
<comment type="subunit">
    <text evidence="11">Homodimer, may be a subunit of the RNA degradosome.</text>
</comment>
<evidence type="ECO:0000256" key="8">
    <source>
        <dbReference type="ARBA" id="ARBA00022833"/>
    </source>
</evidence>
<dbReference type="Pfam" id="PF07521">
    <property type="entry name" value="RMMBL"/>
    <property type="match status" value="1"/>
</dbReference>
<dbReference type="SUPFAM" id="SSF56281">
    <property type="entry name" value="Metallo-hydrolase/oxidoreductase"/>
    <property type="match status" value="1"/>
</dbReference>
<dbReference type="Gene3D" id="3.10.20.580">
    <property type="match status" value="1"/>
</dbReference>
<feature type="domain" description="Metallo-beta-lactamase" evidence="13">
    <location>
        <begin position="195"/>
        <end position="389"/>
    </location>
</feature>
<feature type="compositionally biased region" description="Basic and acidic residues" evidence="12">
    <location>
        <begin position="104"/>
        <end position="114"/>
    </location>
</feature>